<feature type="region of interest" description="Disordered" evidence="1">
    <location>
        <begin position="152"/>
        <end position="213"/>
    </location>
</feature>
<evidence type="ECO:0000256" key="1">
    <source>
        <dbReference type="SAM" id="MobiDB-lite"/>
    </source>
</evidence>
<dbReference type="PROSITE" id="PS50802">
    <property type="entry name" value="OTU"/>
    <property type="match status" value="1"/>
</dbReference>
<organism evidence="4 5">
    <name type="scientific">Panagrellus redivivus</name>
    <name type="common">Microworm</name>
    <dbReference type="NCBI Taxonomy" id="6233"/>
    <lineage>
        <taxon>Eukaryota</taxon>
        <taxon>Metazoa</taxon>
        <taxon>Ecdysozoa</taxon>
        <taxon>Nematoda</taxon>
        <taxon>Chromadorea</taxon>
        <taxon>Rhabditida</taxon>
        <taxon>Tylenchina</taxon>
        <taxon>Panagrolaimomorpha</taxon>
        <taxon>Panagrolaimoidea</taxon>
        <taxon>Panagrolaimidae</taxon>
        <taxon>Panagrellus</taxon>
    </lineage>
</organism>
<dbReference type="Proteomes" id="UP000492821">
    <property type="component" value="Unassembled WGS sequence"/>
</dbReference>
<dbReference type="InterPro" id="IPR038765">
    <property type="entry name" value="Papain-like_cys_pep_sf"/>
</dbReference>
<feature type="transmembrane region" description="Helical" evidence="2">
    <location>
        <begin position="472"/>
        <end position="494"/>
    </location>
</feature>
<evidence type="ECO:0000313" key="5">
    <source>
        <dbReference type="WBParaSite" id="Pan_g7974.t1"/>
    </source>
</evidence>
<reference evidence="5" key="2">
    <citation type="submission" date="2020-10" db="UniProtKB">
        <authorList>
            <consortium name="WormBaseParasite"/>
        </authorList>
    </citation>
    <scope>IDENTIFICATION</scope>
</reference>
<evidence type="ECO:0000313" key="4">
    <source>
        <dbReference type="Proteomes" id="UP000492821"/>
    </source>
</evidence>
<dbReference type="CDD" id="cd22744">
    <property type="entry name" value="OTU"/>
    <property type="match status" value="1"/>
</dbReference>
<dbReference type="AlphaFoldDB" id="A0A7E5A1G0"/>
<dbReference type="WBParaSite" id="Pan_g7974.t1">
    <property type="protein sequence ID" value="Pan_g7974.t1"/>
    <property type="gene ID" value="Pan_g7974"/>
</dbReference>
<feature type="compositionally biased region" description="Polar residues" evidence="1">
    <location>
        <begin position="195"/>
        <end position="208"/>
    </location>
</feature>
<evidence type="ECO:0000259" key="3">
    <source>
        <dbReference type="PROSITE" id="PS50802"/>
    </source>
</evidence>
<accession>A0A7E5A1G0</accession>
<keyword evidence="4" id="KW-1185">Reference proteome</keyword>
<keyword evidence="2" id="KW-0812">Transmembrane</keyword>
<reference evidence="4" key="1">
    <citation type="journal article" date="2013" name="Genetics">
        <title>The draft genome and transcriptome of Panagrellus redivivus are shaped by the harsh demands of a free-living lifestyle.</title>
        <authorList>
            <person name="Srinivasan J."/>
            <person name="Dillman A.R."/>
            <person name="Macchietto M.G."/>
            <person name="Heikkinen L."/>
            <person name="Lakso M."/>
            <person name="Fracchia K.M."/>
            <person name="Antoshechkin I."/>
            <person name="Mortazavi A."/>
            <person name="Wong G."/>
            <person name="Sternberg P.W."/>
        </authorList>
    </citation>
    <scope>NUCLEOTIDE SEQUENCE [LARGE SCALE GENOMIC DNA]</scope>
    <source>
        <strain evidence="4">MT8872</strain>
    </source>
</reference>
<protein>
    <submittedName>
        <fullName evidence="5">OTU domain-containing protein</fullName>
    </submittedName>
</protein>
<name>A0A7E5A1G0_PANRE</name>
<keyword evidence="2" id="KW-0472">Membrane</keyword>
<sequence>MTNTMAKKTLEDLCCDKILLELYPFMDFLVAADPILSAVPVNLEEDDGHGPVLEEASQEPANILDVVSTQEPSEKGKLNTEDAAVEPPSRPLSELSSNFDILEGFSEESSISESLAEPVNYIEQDNLREAYRIPTEQDHLKAKLEEPKQSIITSHARKRKQNNTTHEIFIGSPGAAETIKPSQNKRRKLELISSPKRSQTKTQRQNADSGVRDTNWKNNTIAVFEASSRIISKILNNLQPDNFVNEDENLKLLAAKHLSILEKLEKWEPNQRAQRQTYQKGENRNNVAQNKRRGYIDRMIKRQKDTDNGIDDYKETCRADYETSNDAGKAFIDRILDEIGEYKPFVPKPRHNPTAYRAPDANELHNLRELLFGDNPPKHHDQVLSNQDEIPIFDIEWLTVSNVDGDGHCGYRALSMLLSGTQDNHFAIRNLINVAIRDRDRRLPQSYYNFYGFKVSEEAARQINVINAADKMYWMGYEQILALSLLIGINIAVYRQNARTWMIYNKKTLALLSAGKQADNRTLDKKLPTLLLYHGGSHFEPVVSVS</sequence>
<evidence type="ECO:0000256" key="2">
    <source>
        <dbReference type="SAM" id="Phobius"/>
    </source>
</evidence>
<keyword evidence="2" id="KW-1133">Transmembrane helix</keyword>
<dbReference type="SUPFAM" id="SSF54001">
    <property type="entry name" value="Cysteine proteinases"/>
    <property type="match status" value="1"/>
</dbReference>
<proteinExistence type="predicted"/>
<dbReference type="Gene3D" id="3.90.70.80">
    <property type="match status" value="1"/>
</dbReference>
<feature type="domain" description="OTU" evidence="3">
    <location>
        <begin position="398"/>
        <end position="545"/>
    </location>
</feature>
<dbReference type="InterPro" id="IPR003323">
    <property type="entry name" value="OTU_dom"/>
</dbReference>
<feature type="region of interest" description="Disordered" evidence="1">
    <location>
        <begin position="69"/>
        <end position="92"/>
    </location>
</feature>